<evidence type="ECO:0000256" key="5">
    <source>
        <dbReference type="ARBA" id="ARBA00022573"/>
    </source>
</evidence>
<evidence type="ECO:0000313" key="11">
    <source>
        <dbReference type="EMBL" id="MFC6672209.1"/>
    </source>
</evidence>
<evidence type="ECO:0000256" key="1">
    <source>
        <dbReference type="ARBA" id="ARBA00001933"/>
    </source>
</evidence>
<proteinExistence type="predicted"/>
<dbReference type="InterPro" id="IPR015424">
    <property type="entry name" value="PyrdxlP-dep_Trfase"/>
</dbReference>
<accession>A0ABW2A4J1</accession>
<dbReference type="EMBL" id="JBHSWE010000001">
    <property type="protein sequence ID" value="MFC6672209.1"/>
    <property type="molecule type" value="Genomic_DNA"/>
</dbReference>
<evidence type="ECO:0000256" key="8">
    <source>
        <dbReference type="ARBA" id="ARBA00029996"/>
    </source>
</evidence>
<evidence type="ECO:0000259" key="10">
    <source>
        <dbReference type="Pfam" id="PF00155"/>
    </source>
</evidence>
<evidence type="ECO:0000256" key="6">
    <source>
        <dbReference type="ARBA" id="ARBA00022898"/>
    </source>
</evidence>
<dbReference type="EC" id="4.1.1.81" evidence="4"/>
<dbReference type="PANTHER" id="PTHR42885:SF1">
    <property type="entry name" value="THREONINE-PHOSPHATE DECARBOXYLASE"/>
    <property type="match status" value="1"/>
</dbReference>
<feature type="domain" description="Aminotransferase class I/classII large" evidence="10">
    <location>
        <begin position="86"/>
        <end position="286"/>
    </location>
</feature>
<dbReference type="Proteomes" id="UP001596422">
    <property type="component" value="Unassembled WGS sequence"/>
</dbReference>
<dbReference type="InterPro" id="IPR015422">
    <property type="entry name" value="PyrdxlP-dep_Trfase_small"/>
</dbReference>
<evidence type="ECO:0000256" key="2">
    <source>
        <dbReference type="ARBA" id="ARBA00003444"/>
    </source>
</evidence>
<dbReference type="GO" id="GO:0048472">
    <property type="term" value="F:threonine-phosphate decarboxylase activity"/>
    <property type="evidence" value="ECO:0007669"/>
    <property type="project" value="UniProtKB-EC"/>
</dbReference>
<dbReference type="InterPro" id="IPR004838">
    <property type="entry name" value="NHTrfase_class1_PyrdxlP-BS"/>
</dbReference>
<dbReference type="SUPFAM" id="SSF53383">
    <property type="entry name" value="PLP-dependent transferases"/>
    <property type="match status" value="1"/>
</dbReference>
<keyword evidence="6" id="KW-0663">Pyridoxal phosphate</keyword>
<protein>
    <recommendedName>
        <fullName evidence="4">threonine-phosphate decarboxylase</fullName>
        <ecNumber evidence="4">4.1.1.81</ecNumber>
    </recommendedName>
    <alternativeName>
        <fullName evidence="8">L-threonine-O-3-phosphate decarboxylase</fullName>
    </alternativeName>
</protein>
<dbReference type="PROSITE" id="PS00105">
    <property type="entry name" value="AA_TRANSFER_CLASS_1"/>
    <property type="match status" value="1"/>
</dbReference>
<gene>
    <name evidence="11" type="primary">cobD</name>
    <name evidence="11" type="ORF">ACFQDL_20650</name>
</gene>
<dbReference type="CDD" id="cd00609">
    <property type="entry name" value="AAT_like"/>
    <property type="match status" value="1"/>
</dbReference>
<dbReference type="Gene3D" id="3.90.1150.10">
    <property type="entry name" value="Aspartate Aminotransferase, domain 1"/>
    <property type="match status" value="1"/>
</dbReference>
<comment type="caution">
    <text evidence="11">The sequence shown here is derived from an EMBL/GenBank/DDBJ whole genome shotgun (WGS) entry which is preliminary data.</text>
</comment>
<dbReference type="RefSeq" id="WP_379910666.1">
    <property type="nucleotide sequence ID" value="NZ_JBHSWE010000001.1"/>
</dbReference>
<dbReference type="PANTHER" id="PTHR42885">
    <property type="entry name" value="HISTIDINOL-PHOSPHATE AMINOTRANSFERASE-RELATED"/>
    <property type="match status" value="1"/>
</dbReference>
<keyword evidence="7 11" id="KW-0456">Lyase</keyword>
<keyword evidence="12" id="KW-1185">Reference proteome</keyword>
<comment type="catalytic activity">
    <reaction evidence="9">
        <text>O-phospho-L-threonine + H(+) = (R)-1-aminopropan-2-yl phosphate + CO2</text>
        <dbReference type="Rhea" id="RHEA:11492"/>
        <dbReference type="ChEBI" id="CHEBI:15378"/>
        <dbReference type="ChEBI" id="CHEBI:16526"/>
        <dbReference type="ChEBI" id="CHEBI:58563"/>
        <dbReference type="ChEBI" id="CHEBI:58675"/>
        <dbReference type="EC" id="4.1.1.81"/>
    </reaction>
</comment>
<evidence type="ECO:0000256" key="7">
    <source>
        <dbReference type="ARBA" id="ARBA00023239"/>
    </source>
</evidence>
<sequence length="313" mass="33777">MHESASPPQRTAAQQGMRADMLEHGGRLREASARYGIPLGDWLDLSTGINPRGFAVPALPAACWTRLPEDGDGLEAAARTYYGCHALLPVAGSQAAIQALPRLRPPCRVAVMAPGYREHAESWRRAGHRVEALRVEQLRAELPDCEVLVLIHPGNPGGERFGRDELLGWHHRMAARGGWLVLDEAFIDSTPERSLASLGGLAGLIVLRSVGKFFGLAGIRVGFVLAETALLSRLHEALGPWAIAGPAREAARLALLDKDWQQQARTRLETGSRCLRTLLTRYGLPPSGAVRCFSGSGWAAPGLSMNSWPGRGS</sequence>
<reference evidence="12" key="1">
    <citation type="journal article" date="2019" name="Int. J. Syst. Evol. Microbiol.">
        <title>The Global Catalogue of Microorganisms (GCM) 10K type strain sequencing project: providing services to taxonomists for standard genome sequencing and annotation.</title>
        <authorList>
            <consortium name="The Broad Institute Genomics Platform"/>
            <consortium name="The Broad Institute Genome Sequencing Center for Infectious Disease"/>
            <person name="Wu L."/>
            <person name="Ma J."/>
        </authorList>
    </citation>
    <scope>NUCLEOTIDE SEQUENCE [LARGE SCALE GENOMIC DNA]</scope>
    <source>
        <strain evidence="12">NBRC 111756</strain>
    </source>
</reference>
<evidence type="ECO:0000313" key="12">
    <source>
        <dbReference type="Proteomes" id="UP001596422"/>
    </source>
</evidence>
<organism evidence="11 12">
    <name type="scientific">Marinobacterium aestuariivivens</name>
    <dbReference type="NCBI Taxonomy" id="1698799"/>
    <lineage>
        <taxon>Bacteria</taxon>
        <taxon>Pseudomonadati</taxon>
        <taxon>Pseudomonadota</taxon>
        <taxon>Gammaproteobacteria</taxon>
        <taxon>Oceanospirillales</taxon>
        <taxon>Oceanospirillaceae</taxon>
        <taxon>Marinobacterium</taxon>
    </lineage>
</organism>
<comment type="pathway">
    <text evidence="3">Cofactor biosynthesis; adenosylcobalamin biosynthesis.</text>
</comment>
<evidence type="ECO:0000256" key="9">
    <source>
        <dbReference type="ARBA" id="ARBA00048531"/>
    </source>
</evidence>
<dbReference type="InterPro" id="IPR005860">
    <property type="entry name" value="CobD"/>
</dbReference>
<name>A0ABW2A4J1_9GAMM</name>
<comment type="cofactor">
    <cofactor evidence="1">
        <name>pyridoxal 5'-phosphate</name>
        <dbReference type="ChEBI" id="CHEBI:597326"/>
    </cofactor>
</comment>
<keyword evidence="5" id="KW-0169">Cobalamin biosynthesis</keyword>
<comment type="function">
    <text evidence="2">Decarboxylates L-threonine-O-3-phosphate to yield (R)-1-amino-2-propanol O-2-phosphate, the precursor for the linkage between the nucleotide loop and the corrin ring in cobalamin.</text>
</comment>
<evidence type="ECO:0000256" key="4">
    <source>
        <dbReference type="ARBA" id="ARBA00012285"/>
    </source>
</evidence>
<dbReference type="Gene3D" id="3.40.640.10">
    <property type="entry name" value="Type I PLP-dependent aspartate aminotransferase-like (Major domain)"/>
    <property type="match status" value="1"/>
</dbReference>
<evidence type="ECO:0000256" key="3">
    <source>
        <dbReference type="ARBA" id="ARBA00004953"/>
    </source>
</evidence>
<dbReference type="Pfam" id="PF00155">
    <property type="entry name" value="Aminotran_1_2"/>
    <property type="match status" value="1"/>
</dbReference>
<dbReference type="InterPro" id="IPR015421">
    <property type="entry name" value="PyrdxlP-dep_Trfase_major"/>
</dbReference>
<dbReference type="NCBIfam" id="TIGR01140">
    <property type="entry name" value="L_thr_O3P_dcar"/>
    <property type="match status" value="1"/>
</dbReference>
<dbReference type="InterPro" id="IPR004839">
    <property type="entry name" value="Aminotransferase_I/II_large"/>
</dbReference>